<dbReference type="AlphaFoldDB" id="A0A0M4GD02"/>
<dbReference type="OrthoDB" id="2200152at2"/>
<dbReference type="PATRIC" id="fig|1441095.3.peg.4856"/>
<gene>
    <name evidence="2" type="ORF">AM592_22000</name>
</gene>
<evidence type="ECO:0000313" key="2">
    <source>
        <dbReference type="EMBL" id="ALC83883.1"/>
    </source>
</evidence>
<accession>A0A0M4GD02</accession>
<proteinExistence type="predicted"/>
<evidence type="ECO:0000313" key="3">
    <source>
        <dbReference type="Proteomes" id="UP000067625"/>
    </source>
</evidence>
<evidence type="ECO:0008006" key="4">
    <source>
        <dbReference type="Google" id="ProtNLM"/>
    </source>
</evidence>
<dbReference type="EMBL" id="CP012600">
    <property type="protein sequence ID" value="ALC83883.1"/>
    <property type="molecule type" value="Genomic_DNA"/>
</dbReference>
<protein>
    <recommendedName>
        <fullName evidence="4">Bacterial mobilisation domain-containing protein</fullName>
    </recommendedName>
</protein>
<feature type="coiled-coil region" evidence="1">
    <location>
        <begin position="81"/>
        <end position="118"/>
    </location>
</feature>
<organism evidence="2 3">
    <name type="scientific">Bacillus gobiensis</name>
    <dbReference type="NCBI Taxonomy" id="1441095"/>
    <lineage>
        <taxon>Bacteria</taxon>
        <taxon>Bacillati</taxon>
        <taxon>Bacillota</taxon>
        <taxon>Bacilli</taxon>
        <taxon>Bacillales</taxon>
        <taxon>Bacillaceae</taxon>
        <taxon>Bacillus</taxon>
    </lineage>
</organism>
<sequence>MGEFIQNKAKQLGYNYVSAFLLESAKSHFKLNVDMSVYKNLAREINYIGKNINSLIRRINTDGFYSDSDIDFLKTNQKIIINLMNKEYDRLLNLKKNFNSENLNLNDKENLIKALQQKQLEVPKKIVLEEIYEQIKDDFIYVVQALEKSPQQDKEIEDYVWEYLYGDTIFSLDNEKLIEFANEIFIYTQKLKMKLAKLDNIFDDDDWFSFKEILDKYEVY</sequence>
<keyword evidence="1" id="KW-0175">Coiled coil</keyword>
<evidence type="ECO:0000256" key="1">
    <source>
        <dbReference type="SAM" id="Coils"/>
    </source>
</evidence>
<dbReference type="Proteomes" id="UP000067625">
    <property type="component" value="Chromosome"/>
</dbReference>
<name>A0A0M4GD02_9BACI</name>
<reference evidence="2 3" key="2">
    <citation type="journal article" date="2016" name="Int. J. Syst. Evol. Microbiol.">
        <title>Bacillus gobiensis sp. nov., isolated from a soil sample.</title>
        <authorList>
            <person name="Liu B."/>
            <person name="Liu G.H."/>
            <person name="Cetin S."/>
            <person name="Schumann P."/>
            <person name="Pan Z.Z."/>
            <person name="Chen Q.Q."/>
        </authorList>
    </citation>
    <scope>NUCLEOTIDE SEQUENCE [LARGE SCALE GENOMIC DNA]</scope>
    <source>
        <strain evidence="2 3">FJAT-4402</strain>
    </source>
</reference>
<dbReference type="RefSeq" id="WP_053605757.1">
    <property type="nucleotide sequence ID" value="NZ_CP012600.1"/>
</dbReference>
<keyword evidence="3" id="KW-1185">Reference proteome</keyword>
<reference evidence="3" key="1">
    <citation type="submission" date="2015-08" db="EMBL/GenBank/DDBJ databases">
        <title>Genome sequencing project for genomic taxonomy and phylogenomics of Bacillus-like bacteria.</title>
        <authorList>
            <person name="Liu B."/>
            <person name="Wang J."/>
            <person name="Zhu Y."/>
            <person name="Liu G."/>
            <person name="Chen Q."/>
            <person name="Chen Z."/>
            <person name="Lan J."/>
            <person name="Che J."/>
            <person name="Ge C."/>
            <person name="Shi H."/>
            <person name="Pan Z."/>
            <person name="Liu X."/>
        </authorList>
    </citation>
    <scope>NUCLEOTIDE SEQUENCE [LARGE SCALE GENOMIC DNA]</scope>
    <source>
        <strain evidence="3">FJAT-4402</strain>
    </source>
</reference>